<feature type="compositionally biased region" description="Acidic residues" evidence="1">
    <location>
        <begin position="29"/>
        <end position="74"/>
    </location>
</feature>
<evidence type="ECO:0000256" key="1">
    <source>
        <dbReference type="SAM" id="MobiDB-lite"/>
    </source>
</evidence>
<dbReference type="AlphaFoldDB" id="A0A9N9ILI6"/>
<keyword evidence="3" id="KW-1185">Reference proteome</keyword>
<sequence length="74" mass="8406">FPDMVKAEMRFTNRLVQQNLNQNILLDPTDNDSGEDEEALMDSDEGIDSDEIDSDETDNEEISSEESYSEGENE</sequence>
<dbReference type="Proteomes" id="UP000789508">
    <property type="component" value="Unassembled WGS sequence"/>
</dbReference>
<proteinExistence type="predicted"/>
<organism evidence="2 3">
    <name type="scientific">Ambispora leptoticha</name>
    <dbReference type="NCBI Taxonomy" id="144679"/>
    <lineage>
        <taxon>Eukaryota</taxon>
        <taxon>Fungi</taxon>
        <taxon>Fungi incertae sedis</taxon>
        <taxon>Mucoromycota</taxon>
        <taxon>Glomeromycotina</taxon>
        <taxon>Glomeromycetes</taxon>
        <taxon>Archaeosporales</taxon>
        <taxon>Ambisporaceae</taxon>
        <taxon>Ambispora</taxon>
    </lineage>
</organism>
<comment type="caution">
    <text evidence="2">The sequence shown here is derived from an EMBL/GenBank/DDBJ whole genome shotgun (WGS) entry which is preliminary data.</text>
</comment>
<dbReference type="EMBL" id="CAJVPS010034662">
    <property type="protein sequence ID" value="CAG8739809.1"/>
    <property type="molecule type" value="Genomic_DNA"/>
</dbReference>
<gene>
    <name evidence="2" type="ORF">ALEPTO_LOCUS12917</name>
</gene>
<evidence type="ECO:0000313" key="3">
    <source>
        <dbReference type="Proteomes" id="UP000789508"/>
    </source>
</evidence>
<feature type="region of interest" description="Disordered" evidence="1">
    <location>
        <begin position="22"/>
        <end position="74"/>
    </location>
</feature>
<feature type="non-terminal residue" evidence="2">
    <location>
        <position position="1"/>
    </location>
</feature>
<reference evidence="2" key="1">
    <citation type="submission" date="2021-06" db="EMBL/GenBank/DDBJ databases">
        <authorList>
            <person name="Kallberg Y."/>
            <person name="Tangrot J."/>
            <person name="Rosling A."/>
        </authorList>
    </citation>
    <scope>NUCLEOTIDE SEQUENCE</scope>
    <source>
        <strain evidence="2">FL130A</strain>
    </source>
</reference>
<protein>
    <submittedName>
        <fullName evidence="2">8430_t:CDS:1</fullName>
    </submittedName>
</protein>
<name>A0A9N9ILI6_9GLOM</name>
<accession>A0A9N9ILI6</accession>
<evidence type="ECO:0000313" key="2">
    <source>
        <dbReference type="EMBL" id="CAG8739809.1"/>
    </source>
</evidence>